<dbReference type="AlphaFoldDB" id="A0A9P4S5F7"/>
<proteinExistence type="predicted"/>
<keyword evidence="3" id="KW-1185">Reference proteome</keyword>
<organism evidence="2 3">
    <name type="scientific">Patellaria atrata CBS 101060</name>
    <dbReference type="NCBI Taxonomy" id="1346257"/>
    <lineage>
        <taxon>Eukaryota</taxon>
        <taxon>Fungi</taxon>
        <taxon>Dikarya</taxon>
        <taxon>Ascomycota</taxon>
        <taxon>Pezizomycotina</taxon>
        <taxon>Dothideomycetes</taxon>
        <taxon>Dothideomycetes incertae sedis</taxon>
        <taxon>Patellariales</taxon>
        <taxon>Patellariaceae</taxon>
        <taxon>Patellaria</taxon>
    </lineage>
</organism>
<name>A0A9P4S5F7_9PEZI</name>
<evidence type="ECO:0000313" key="3">
    <source>
        <dbReference type="Proteomes" id="UP000799429"/>
    </source>
</evidence>
<evidence type="ECO:0000313" key="2">
    <source>
        <dbReference type="EMBL" id="KAF2836528.1"/>
    </source>
</evidence>
<evidence type="ECO:0000256" key="1">
    <source>
        <dbReference type="SAM" id="MobiDB-lite"/>
    </source>
</evidence>
<dbReference type="EMBL" id="MU006103">
    <property type="protein sequence ID" value="KAF2836528.1"/>
    <property type="molecule type" value="Genomic_DNA"/>
</dbReference>
<accession>A0A9P4S5F7</accession>
<reference evidence="2" key="1">
    <citation type="journal article" date="2020" name="Stud. Mycol.">
        <title>101 Dothideomycetes genomes: a test case for predicting lifestyles and emergence of pathogens.</title>
        <authorList>
            <person name="Haridas S."/>
            <person name="Albert R."/>
            <person name="Binder M."/>
            <person name="Bloem J."/>
            <person name="Labutti K."/>
            <person name="Salamov A."/>
            <person name="Andreopoulos B."/>
            <person name="Baker S."/>
            <person name="Barry K."/>
            <person name="Bills G."/>
            <person name="Bluhm B."/>
            <person name="Cannon C."/>
            <person name="Castanera R."/>
            <person name="Culley D."/>
            <person name="Daum C."/>
            <person name="Ezra D."/>
            <person name="Gonzalez J."/>
            <person name="Henrissat B."/>
            <person name="Kuo A."/>
            <person name="Liang C."/>
            <person name="Lipzen A."/>
            <person name="Lutzoni F."/>
            <person name="Magnuson J."/>
            <person name="Mondo S."/>
            <person name="Nolan M."/>
            <person name="Ohm R."/>
            <person name="Pangilinan J."/>
            <person name="Park H.-J."/>
            <person name="Ramirez L."/>
            <person name="Alfaro M."/>
            <person name="Sun H."/>
            <person name="Tritt A."/>
            <person name="Yoshinaga Y."/>
            <person name="Zwiers L.-H."/>
            <person name="Turgeon B."/>
            <person name="Goodwin S."/>
            <person name="Spatafora J."/>
            <person name="Crous P."/>
            <person name="Grigoriev I."/>
        </authorList>
    </citation>
    <scope>NUCLEOTIDE SEQUENCE</scope>
    <source>
        <strain evidence="2">CBS 101060</strain>
    </source>
</reference>
<comment type="caution">
    <text evidence="2">The sequence shown here is derived from an EMBL/GenBank/DDBJ whole genome shotgun (WGS) entry which is preliminary data.</text>
</comment>
<protein>
    <submittedName>
        <fullName evidence="2">Uncharacterized protein</fullName>
    </submittedName>
</protein>
<dbReference type="Proteomes" id="UP000799429">
    <property type="component" value="Unassembled WGS sequence"/>
</dbReference>
<sequence>MWSEQTYPVSRNDKVSMGSNTPAANHPSARPASNWNCNRKQNYRTVQTSECLITPQVVSINLSISSSSTTSRSLLAPLLLFLHFWACTINICRCSAEVPSNPVSPFLCTAHVQCLYLGLHSPFSQHISTRYRSWVCVPKQNIHPLSYRYLRPKLQTCFPRPHSFP</sequence>
<feature type="region of interest" description="Disordered" evidence="1">
    <location>
        <begin position="1"/>
        <end position="36"/>
    </location>
</feature>
<gene>
    <name evidence="2" type="ORF">M501DRAFT_246223</name>
</gene>